<dbReference type="EMBL" id="CM042034">
    <property type="protein sequence ID" value="KAI3762443.1"/>
    <property type="molecule type" value="Genomic_DNA"/>
</dbReference>
<name>A0ACB9ETP5_9ASTR</name>
<organism evidence="1 2">
    <name type="scientific">Smallanthus sonchifolius</name>
    <dbReference type="NCBI Taxonomy" id="185202"/>
    <lineage>
        <taxon>Eukaryota</taxon>
        <taxon>Viridiplantae</taxon>
        <taxon>Streptophyta</taxon>
        <taxon>Embryophyta</taxon>
        <taxon>Tracheophyta</taxon>
        <taxon>Spermatophyta</taxon>
        <taxon>Magnoliopsida</taxon>
        <taxon>eudicotyledons</taxon>
        <taxon>Gunneridae</taxon>
        <taxon>Pentapetalae</taxon>
        <taxon>asterids</taxon>
        <taxon>campanulids</taxon>
        <taxon>Asterales</taxon>
        <taxon>Asteraceae</taxon>
        <taxon>Asteroideae</taxon>
        <taxon>Heliantheae alliance</taxon>
        <taxon>Millerieae</taxon>
        <taxon>Smallanthus</taxon>
    </lineage>
</organism>
<evidence type="ECO:0000313" key="1">
    <source>
        <dbReference type="EMBL" id="KAI3762443.1"/>
    </source>
</evidence>
<reference evidence="1 2" key="2">
    <citation type="journal article" date="2022" name="Mol. Ecol. Resour.">
        <title>The genomes of chicory, endive, great burdock and yacon provide insights into Asteraceae paleo-polyploidization history and plant inulin production.</title>
        <authorList>
            <person name="Fan W."/>
            <person name="Wang S."/>
            <person name="Wang H."/>
            <person name="Wang A."/>
            <person name="Jiang F."/>
            <person name="Liu H."/>
            <person name="Zhao H."/>
            <person name="Xu D."/>
            <person name="Zhang Y."/>
        </authorList>
    </citation>
    <scope>NUCLEOTIDE SEQUENCE [LARGE SCALE GENOMIC DNA]</scope>
    <source>
        <strain evidence="2">cv. Yunnan</strain>
        <tissue evidence="1">Leaves</tissue>
    </source>
</reference>
<gene>
    <name evidence="1" type="ORF">L1987_52873</name>
</gene>
<comment type="caution">
    <text evidence="1">The sequence shown here is derived from an EMBL/GenBank/DDBJ whole genome shotgun (WGS) entry which is preliminary data.</text>
</comment>
<keyword evidence="2" id="KW-1185">Reference proteome</keyword>
<proteinExistence type="predicted"/>
<reference evidence="2" key="1">
    <citation type="journal article" date="2022" name="Mol. Ecol. Resour.">
        <title>The genomes of chicory, endive, great burdock and yacon provide insights into Asteraceae palaeo-polyploidization history and plant inulin production.</title>
        <authorList>
            <person name="Fan W."/>
            <person name="Wang S."/>
            <person name="Wang H."/>
            <person name="Wang A."/>
            <person name="Jiang F."/>
            <person name="Liu H."/>
            <person name="Zhao H."/>
            <person name="Xu D."/>
            <person name="Zhang Y."/>
        </authorList>
    </citation>
    <scope>NUCLEOTIDE SEQUENCE [LARGE SCALE GENOMIC DNA]</scope>
    <source>
        <strain evidence="2">cv. Yunnan</strain>
    </source>
</reference>
<sequence length="333" mass="37712">MRITQTGQFGLELGNWVVNSIVMKCWKSSDVVQVKSKALAGSRKLLVKTQVSGIFSLCFGCKKLEKWQSLKSAAEGKLTGNLVPRGTRRTWYGSFALITIMVLALKQSMVIERRCITCDELTSGRGGNLVDFDPMIVEEVMGYLDVWVADRNLPPSVVKEDSSKEVIVSLLEETKCVFVVEGTIKDGVNTWWGFEDGTGGSYVDKLWENNSGLKTCFDRIWIPRLSSVLTTILDEAHKSKYSIHPGATKIFYDLRYHFWWPGTRREVVKYVEGCLTCLRVMAEHQKPYGKLQPLEIPLWKWGNIAMDLITKLPKTRKGYDAIWVVVDRLTNSA</sequence>
<protein>
    <submittedName>
        <fullName evidence="1">Uncharacterized protein</fullName>
    </submittedName>
</protein>
<evidence type="ECO:0000313" key="2">
    <source>
        <dbReference type="Proteomes" id="UP001056120"/>
    </source>
</evidence>
<dbReference type="Proteomes" id="UP001056120">
    <property type="component" value="Linkage Group LG17"/>
</dbReference>
<accession>A0ACB9ETP5</accession>